<dbReference type="EMBL" id="CP058561">
    <property type="protein sequence ID" value="QUH29162.1"/>
    <property type="molecule type" value="Genomic_DNA"/>
</dbReference>
<keyword evidence="1" id="KW-0732">Signal</keyword>
<dbReference type="Proteomes" id="UP000677305">
    <property type="component" value="Chromosome"/>
</dbReference>
<name>A0A8J8MA34_9FIRM</name>
<evidence type="ECO:0000313" key="3">
    <source>
        <dbReference type="Proteomes" id="UP000677305"/>
    </source>
</evidence>
<protein>
    <submittedName>
        <fullName evidence="2">Uncharacterized protein</fullName>
    </submittedName>
</protein>
<keyword evidence="3" id="KW-1185">Reference proteome</keyword>
<evidence type="ECO:0000313" key="2">
    <source>
        <dbReference type="EMBL" id="QUH29162.1"/>
    </source>
</evidence>
<sequence length="232" mass="26040">MEKIRKIGLGFLVAVLFCTNVVAYASTNDYVKTRISDFKILNENQVQITFTRELDKEMAEDITNYCIHPSIGAIFYYVDIISAELDETNTVVTLTTGDISHDMFMLGINNKIQDVNGENIDNCWRVFSYASKTNNIHVRVVGDNRLEVNFNRLVDKEAVENVANYKIADVYYQYGCELKGKVDVISAELDATGTKAILNIGDLSTESVYAILIENVMDIDGNGINASMLFQK</sequence>
<gene>
    <name evidence="2" type="ORF">HYG85_09585</name>
</gene>
<organism evidence="2 3">
    <name type="scientific">Vallitalea guaymasensis</name>
    <dbReference type="NCBI Taxonomy" id="1185412"/>
    <lineage>
        <taxon>Bacteria</taxon>
        <taxon>Bacillati</taxon>
        <taxon>Bacillota</taxon>
        <taxon>Clostridia</taxon>
        <taxon>Lachnospirales</taxon>
        <taxon>Vallitaleaceae</taxon>
        <taxon>Vallitalea</taxon>
    </lineage>
</organism>
<accession>A0A8J8MA34</accession>
<dbReference type="KEGG" id="vgu:HYG85_09585"/>
<evidence type="ECO:0000256" key="1">
    <source>
        <dbReference type="ARBA" id="ARBA00022729"/>
    </source>
</evidence>
<dbReference type="AlphaFoldDB" id="A0A8J8MA34"/>
<dbReference type="InterPro" id="IPR014755">
    <property type="entry name" value="Cu-Rt/internalin_Ig-like"/>
</dbReference>
<reference evidence="2 3" key="1">
    <citation type="submission" date="2020-07" db="EMBL/GenBank/DDBJ databases">
        <title>Vallitalea guaymasensis genome.</title>
        <authorList>
            <person name="Postec A."/>
        </authorList>
    </citation>
    <scope>NUCLEOTIDE SEQUENCE [LARGE SCALE GENOMIC DNA]</scope>
    <source>
        <strain evidence="2 3">Ra1766G1</strain>
    </source>
</reference>
<proteinExistence type="predicted"/>
<dbReference type="RefSeq" id="WP_212693289.1">
    <property type="nucleotide sequence ID" value="NZ_CP058561.1"/>
</dbReference>
<dbReference type="Gene3D" id="2.60.40.1220">
    <property type="match status" value="2"/>
</dbReference>